<proteinExistence type="predicted"/>
<organism evidence="2 3">
    <name type="scientific">Lujinxingia vulgaris</name>
    <dbReference type="NCBI Taxonomy" id="2600176"/>
    <lineage>
        <taxon>Bacteria</taxon>
        <taxon>Deltaproteobacteria</taxon>
        <taxon>Bradymonadales</taxon>
        <taxon>Lujinxingiaceae</taxon>
        <taxon>Lujinxingia</taxon>
    </lineage>
</organism>
<dbReference type="RefSeq" id="WP_146972067.1">
    <property type="nucleotide sequence ID" value="NZ_VOSL01000002.1"/>
</dbReference>
<sequence length="64" mass="7781">MKTMLPDYIIYDQLKKERARQQEQADQRPQLEIPRPLPYWPEQERESPKPSEDRAERGVEIIQM</sequence>
<evidence type="ECO:0000256" key="1">
    <source>
        <dbReference type="SAM" id="MobiDB-lite"/>
    </source>
</evidence>
<reference evidence="2 3" key="1">
    <citation type="submission" date="2019-08" db="EMBL/GenBank/DDBJ databases">
        <title>Bradymonadales sp. TMQ2.</title>
        <authorList>
            <person name="Liang Q."/>
        </authorList>
    </citation>
    <scope>NUCLEOTIDE SEQUENCE [LARGE SCALE GENOMIC DNA]</scope>
    <source>
        <strain evidence="2 3">TMQ2</strain>
    </source>
</reference>
<comment type="caution">
    <text evidence="2">The sequence shown here is derived from an EMBL/GenBank/DDBJ whole genome shotgun (WGS) entry which is preliminary data.</text>
</comment>
<name>A0A5C6XMH1_9DELT</name>
<dbReference type="AlphaFoldDB" id="A0A5C6XMH1"/>
<dbReference type="EMBL" id="VOSL01000002">
    <property type="protein sequence ID" value="TXD44574.1"/>
    <property type="molecule type" value="Genomic_DNA"/>
</dbReference>
<gene>
    <name evidence="2" type="ORF">FRC96_00390</name>
</gene>
<feature type="compositionally biased region" description="Basic and acidic residues" evidence="1">
    <location>
        <begin position="16"/>
        <end position="26"/>
    </location>
</feature>
<feature type="compositionally biased region" description="Basic and acidic residues" evidence="1">
    <location>
        <begin position="42"/>
        <end position="64"/>
    </location>
</feature>
<evidence type="ECO:0000313" key="3">
    <source>
        <dbReference type="Proteomes" id="UP000321046"/>
    </source>
</evidence>
<protein>
    <submittedName>
        <fullName evidence="2">Uncharacterized protein</fullName>
    </submittedName>
</protein>
<evidence type="ECO:0000313" key="2">
    <source>
        <dbReference type="EMBL" id="TXD44574.1"/>
    </source>
</evidence>
<dbReference type="OrthoDB" id="5521681at2"/>
<feature type="region of interest" description="Disordered" evidence="1">
    <location>
        <begin position="16"/>
        <end position="64"/>
    </location>
</feature>
<accession>A0A5C6XMH1</accession>
<dbReference type="Proteomes" id="UP000321046">
    <property type="component" value="Unassembled WGS sequence"/>
</dbReference>